<dbReference type="EMBL" id="KT027941">
    <property type="protein sequence ID" value="ALN98250.1"/>
    <property type="molecule type" value="Genomic_DNA"/>
</dbReference>
<organism evidence="3">
    <name type="scientific">Gorilla anellovirus</name>
    <dbReference type="NCBI Taxonomy" id="1743411"/>
    <lineage>
        <taxon>Viruses</taxon>
        <taxon>Monodnaviria</taxon>
        <taxon>Shotokuvirae</taxon>
        <taxon>Commensaviricota</taxon>
        <taxon>Cardeaviricetes</taxon>
        <taxon>Sanitavirales</taxon>
        <taxon>Anelloviridae</taxon>
        <taxon>Omegatorquevirus</taxon>
        <taxon>Omegatorquevirus hominid1</taxon>
    </lineage>
</organism>
<reference evidence="3" key="1">
    <citation type="journal article" date="2015" name="Virology">
        <title>New species of Torque Teno miniviruses infecting gorillas and chimpanzees.</title>
        <authorList>
            <person name="Hrazdilova K."/>
            <person name="Slaninkova E."/>
            <person name="Brozova K."/>
            <person name="Modry D."/>
            <person name="Vodicka R."/>
            <person name="Celer V."/>
        </authorList>
    </citation>
    <scope>NUCLEOTIDE SEQUENCE</scope>
    <source>
        <strain evidence="3">GorMcl4</strain>
    </source>
</reference>
<dbReference type="Pfam" id="PF02957">
    <property type="entry name" value="TT_ORF2-like"/>
    <property type="match status" value="1"/>
</dbReference>
<accession>A0A0S2GMG5</accession>
<name>A0A0S2GMG5_9VIRU</name>
<dbReference type="InterPro" id="IPR004118">
    <property type="entry name" value="HEV_TT_vir_Orf2/Gyrovir_Vp2_N"/>
</dbReference>
<sequence>MYFIYSMSDVWKPSVYGVNGRELQWLNGTLNNHDSFCGCDNPVFHFFCIVTRRGTTLGLNKKALKTIQKCLTTGKETSDGEETGGAASTHTPEDGFDFGDLETLFAKEDDTAEG</sequence>
<evidence type="ECO:0000259" key="2">
    <source>
        <dbReference type="Pfam" id="PF02957"/>
    </source>
</evidence>
<evidence type="ECO:0000256" key="1">
    <source>
        <dbReference type="SAM" id="MobiDB-lite"/>
    </source>
</evidence>
<proteinExistence type="predicted"/>
<feature type="region of interest" description="Disordered" evidence="1">
    <location>
        <begin position="75"/>
        <end position="99"/>
    </location>
</feature>
<evidence type="ECO:0000313" key="3">
    <source>
        <dbReference type="EMBL" id="ALN98250.1"/>
    </source>
</evidence>
<protein>
    <submittedName>
        <fullName evidence="3">ORF2</fullName>
    </submittedName>
</protein>
<feature type="domain" description="Hepatitis TT virus Orf2/Gyrovirus Vp2 N-terminal" evidence="2">
    <location>
        <begin position="19"/>
        <end position="55"/>
    </location>
</feature>